<keyword evidence="3" id="KW-0804">Transcription</keyword>
<dbReference type="RefSeq" id="WP_379911173.1">
    <property type="nucleotide sequence ID" value="NZ_JBHSWE010000001.1"/>
</dbReference>
<dbReference type="InterPro" id="IPR035418">
    <property type="entry name" value="AraC-bd_2"/>
</dbReference>
<accession>A0ABW2A5Q1</accession>
<evidence type="ECO:0000313" key="6">
    <source>
        <dbReference type="Proteomes" id="UP001596422"/>
    </source>
</evidence>
<evidence type="ECO:0000259" key="4">
    <source>
        <dbReference type="PROSITE" id="PS01124"/>
    </source>
</evidence>
<dbReference type="EMBL" id="JBHSWE010000001">
    <property type="protein sequence ID" value="MFC6672754.1"/>
    <property type="molecule type" value="Genomic_DNA"/>
</dbReference>
<gene>
    <name evidence="5" type="ORF">ACFQDL_23760</name>
</gene>
<dbReference type="InterPro" id="IPR020449">
    <property type="entry name" value="Tscrpt_reg_AraC-type_HTH"/>
</dbReference>
<sequence>MSAYNTLPSWLRRALLDDSNRLVFSSREPDETEERVSEAFKPHRLTTAGALDARMHSVSLGQVSFNRLSYGAEVQIDPERLEQFYLIQMPLSGRAEILLDKDCVSSTSTVASILNPTAALSMRWSADCDQLMLRIEREALELACSLHLGHPLRTPLCFNGALQWLDDPNWNNLIVYLARLLKESPDAPSQPLIAGQLEQLIISTLLSVQPHNYFDELHQSDRCLAPRHVKKVEEYIEAHADEPLTPAQLAEYAGVSVRTLHSGFHDFRHQGPMEYLRTVRLQKVKAALEEPGESRSVTEIALSWGFSHMGRFSQEYRKAFGERPSETKRKFADN</sequence>
<dbReference type="SUPFAM" id="SSF46689">
    <property type="entry name" value="Homeodomain-like"/>
    <property type="match status" value="2"/>
</dbReference>
<dbReference type="Pfam" id="PF12833">
    <property type="entry name" value="HTH_18"/>
    <property type="match status" value="1"/>
</dbReference>
<organism evidence="5 6">
    <name type="scientific">Marinobacterium aestuariivivens</name>
    <dbReference type="NCBI Taxonomy" id="1698799"/>
    <lineage>
        <taxon>Bacteria</taxon>
        <taxon>Pseudomonadati</taxon>
        <taxon>Pseudomonadota</taxon>
        <taxon>Gammaproteobacteria</taxon>
        <taxon>Oceanospirillales</taxon>
        <taxon>Oceanospirillaceae</taxon>
        <taxon>Marinobacterium</taxon>
    </lineage>
</organism>
<reference evidence="6" key="1">
    <citation type="journal article" date="2019" name="Int. J. Syst. Evol. Microbiol.">
        <title>The Global Catalogue of Microorganisms (GCM) 10K type strain sequencing project: providing services to taxonomists for standard genome sequencing and annotation.</title>
        <authorList>
            <consortium name="The Broad Institute Genomics Platform"/>
            <consortium name="The Broad Institute Genome Sequencing Center for Infectious Disease"/>
            <person name="Wu L."/>
            <person name="Ma J."/>
        </authorList>
    </citation>
    <scope>NUCLEOTIDE SEQUENCE [LARGE SCALE GENOMIC DNA]</scope>
    <source>
        <strain evidence="6">NBRC 111756</strain>
    </source>
</reference>
<dbReference type="InterPro" id="IPR009057">
    <property type="entry name" value="Homeodomain-like_sf"/>
</dbReference>
<keyword evidence="6" id="KW-1185">Reference proteome</keyword>
<dbReference type="PANTHER" id="PTHR46796:SF6">
    <property type="entry name" value="ARAC SUBFAMILY"/>
    <property type="match status" value="1"/>
</dbReference>
<evidence type="ECO:0000256" key="3">
    <source>
        <dbReference type="ARBA" id="ARBA00023163"/>
    </source>
</evidence>
<comment type="caution">
    <text evidence="5">The sequence shown here is derived from an EMBL/GenBank/DDBJ whole genome shotgun (WGS) entry which is preliminary data.</text>
</comment>
<evidence type="ECO:0000313" key="5">
    <source>
        <dbReference type="EMBL" id="MFC6672754.1"/>
    </source>
</evidence>
<protein>
    <submittedName>
        <fullName evidence="5">AraC family transcriptional regulator</fullName>
    </submittedName>
</protein>
<dbReference type="InterPro" id="IPR018060">
    <property type="entry name" value="HTH_AraC"/>
</dbReference>
<keyword evidence="1" id="KW-0805">Transcription regulation</keyword>
<evidence type="ECO:0000256" key="1">
    <source>
        <dbReference type="ARBA" id="ARBA00023015"/>
    </source>
</evidence>
<name>A0ABW2A5Q1_9GAMM</name>
<dbReference type="Proteomes" id="UP001596422">
    <property type="component" value="Unassembled WGS sequence"/>
</dbReference>
<proteinExistence type="predicted"/>
<dbReference type="PRINTS" id="PR00032">
    <property type="entry name" value="HTHARAC"/>
</dbReference>
<dbReference type="SMART" id="SM00342">
    <property type="entry name" value="HTH_ARAC"/>
    <property type="match status" value="1"/>
</dbReference>
<evidence type="ECO:0000256" key="2">
    <source>
        <dbReference type="ARBA" id="ARBA00023125"/>
    </source>
</evidence>
<feature type="domain" description="HTH araC/xylS-type" evidence="4">
    <location>
        <begin position="230"/>
        <end position="330"/>
    </location>
</feature>
<keyword evidence="2" id="KW-0238">DNA-binding</keyword>
<dbReference type="Pfam" id="PF14525">
    <property type="entry name" value="AraC_binding_2"/>
    <property type="match status" value="1"/>
</dbReference>
<dbReference type="PANTHER" id="PTHR46796">
    <property type="entry name" value="HTH-TYPE TRANSCRIPTIONAL ACTIVATOR RHAS-RELATED"/>
    <property type="match status" value="1"/>
</dbReference>
<dbReference type="PROSITE" id="PS01124">
    <property type="entry name" value="HTH_ARAC_FAMILY_2"/>
    <property type="match status" value="1"/>
</dbReference>
<dbReference type="InterPro" id="IPR050204">
    <property type="entry name" value="AraC_XylS_family_regulators"/>
</dbReference>
<dbReference type="Gene3D" id="1.10.10.60">
    <property type="entry name" value="Homeodomain-like"/>
    <property type="match status" value="1"/>
</dbReference>